<keyword evidence="2" id="KW-1185">Reference proteome</keyword>
<sequence length="102" mass="12171">CGNKFSSSLCNADLKVNGGRIEILKKYRLRCLKCNENATFDQEESLNKFLEQRFKQKLIYKVYKKKFEEYDEYEKDSARELKGHRQELCEKCRLHGKHCGEL</sequence>
<evidence type="ECO:0000313" key="1">
    <source>
        <dbReference type="EMBL" id="CAG8700921.1"/>
    </source>
</evidence>
<organism evidence="1 2">
    <name type="scientific">Acaulospora colombiana</name>
    <dbReference type="NCBI Taxonomy" id="27376"/>
    <lineage>
        <taxon>Eukaryota</taxon>
        <taxon>Fungi</taxon>
        <taxon>Fungi incertae sedis</taxon>
        <taxon>Mucoromycota</taxon>
        <taxon>Glomeromycotina</taxon>
        <taxon>Glomeromycetes</taxon>
        <taxon>Diversisporales</taxon>
        <taxon>Acaulosporaceae</taxon>
        <taxon>Acaulospora</taxon>
    </lineage>
</organism>
<feature type="non-terminal residue" evidence="1">
    <location>
        <position position="1"/>
    </location>
</feature>
<gene>
    <name evidence="1" type="ORF">ACOLOM_LOCUS10237</name>
</gene>
<proteinExistence type="predicted"/>
<accession>A0ACA9PDA4</accession>
<name>A0ACA9PDA4_9GLOM</name>
<dbReference type="EMBL" id="CAJVPT010032304">
    <property type="protein sequence ID" value="CAG8700921.1"/>
    <property type="molecule type" value="Genomic_DNA"/>
</dbReference>
<reference evidence="1" key="1">
    <citation type="submission" date="2021-06" db="EMBL/GenBank/DDBJ databases">
        <authorList>
            <person name="Kallberg Y."/>
            <person name="Tangrot J."/>
            <person name="Rosling A."/>
        </authorList>
    </citation>
    <scope>NUCLEOTIDE SEQUENCE</scope>
    <source>
        <strain evidence="1">CL356</strain>
    </source>
</reference>
<evidence type="ECO:0000313" key="2">
    <source>
        <dbReference type="Proteomes" id="UP000789525"/>
    </source>
</evidence>
<protein>
    <submittedName>
        <fullName evidence="1">3566_t:CDS:1</fullName>
    </submittedName>
</protein>
<dbReference type="Proteomes" id="UP000789525">
    <property type="component" value="Unassembled WGS sequence"/>
</dbReference>
<comment type="caution">
    <text evidence="1">The sequence shown here is derived from an EMBL/GenBank/DDBJ whole genome shotgun (WGS) entry which is preliminary data.</text>
</comment>